<accession>A0A1B0A335</accession>
<reference evidence="2" key="1">
    <citation type="submission" date="2014-03" db="EMBL/GenBank/DDBJ databases">
        <authorList>
            <person name="Aksoy S."/>
            <person name="Warren W."/>
            <person name="Wilson R.K."/>
        </authorList>
    </citation>
    <scope>NUCLEOTIDE SEQUENCE [LARGE SCALE GENOMIC DNA]</scope>
    <source>
        <strain evidence="2">IAEA</strain>
    </source>
</reference>
<evidence type="ECO:0000313" key="2">
    <source>
        <dbReference type="Proteomes" id="UP000092445"/>
    </source>
</evidence>
<dbReference type="GO" id="GO:0005975">
    <property type="term" value="P:carbohydrate metabolic process"/>
    <property type="evidence" value="ECO:0007669"/>
    <property type="project" value="InterPro"/>
</dbReference>
<dbReference type="STRING" id="7398.A0A1B0A335"/>
<organism evidence="1 2">
    <name type="scientific">Glossina pallidipes</name>
    <name type="common">Tsetse fly</name>
    <dbReference type="NCBI Taxonomy" id="7398"/>
    <lineage>
        <taxon>Eukaryota</taxon>
        <taxon>Metazoa</taxon>
        <taxon>Ecdysozoa</taxon>
        <taxon>Arthropoda</taxon>
        <taxon>Hexapoda</taxon>
        <taxon>Insecta</taxon>
        <taxon>Pterygota</taxon>
        <taxon>Neoptera</taxon>
        <taxon>Endopterygota</taxon>
        <taxon>Diptera</taxon>
        <taxon>Brachycera</taxon>
        <taxon>Muscomorpha</taxon>
        <taxon>Hippoboscoidea</taxon>
        <taxon>Glossinidae</taxon>
        <taxon>Glossina</taxon>
    </lineage>
</organism>
<reference evidence="1" key="2">
    <citation type="submission" date="2020-05" db="UniProtKB">
        <authorList>
            <consortium name="EnsemblMetazoa"/>
        </authorList>
    </citation>
    <scope>IDENTIFICATION</scope>
    <source>
        <strain evidence="1">IAEA</strain>
    </source>
</reference>
<dbReference type="InterPro" id="IPR027291">
    <property type="entry name" value="Glyco_hydro_38_N_sf"/>
</dbReference>
<protein>
    <submittedName>
        <fullName evidence="1">Uncharacterized protein</fullName>
    </submittedName>
</protein>
<sequence>MSKAEFLSDQWKKKAELNRTNVVLFPLSDDFHYSQNMEWKVQKNYEYNLYRTIFSMETQFTKYVDDKRYIPTEFLNIYPNIQRIVNFLKMKKNTIKLTETKTAVDMNFDS</sequence>
<dbReference type="Proteomes" id="UP000092445">
    <property type="component" value="Unassembled WGS sequence"/>
</dbReference>
<name>A0A1B0A335_GLOPL</name>
<dbReference type="VEuPathDB" id="VectorBase:GPAI032990"/>
<dbReference type="EnsemblMetazoa" id="GPAI032990-RA">
    <property type="protein sequence ID" value="GPAI032990-PA"/>
    <property type="gene ID" value="GPAI032990"/>
</dbReference>
<proteinExistence type="predicted"/>
<dbReference type="AlphaFoldDB" id="A0A1B0A335"/>
<dbReference type="InterPro" id="IPR011330">
    <property type="entry name" value="Glyco_hydro/deAcase_b/a-brl"/>
</dbReference>
<evidence type="ECO:0000313" key="1">
    <source>
        <dbReference type="EnsemblMetazoa" id="GPAI032990-PA"/>
    </source>
</evidence>
<keyword evidence="2" id="KW-1185">Reference proteome</keyword>
<dbReference type="Gene3D" id="3.20.110.10">
    <property type="entry name" value="Glycoside hydrolase 38, N terminal domain"/>
    <property type="match status" value="1"/>
</dbReference>
<dbReference type="GO" id="GO:0016787">
    <property type="term" value="F:hydrolase activity"/>
    <property type="evidence" value="ECO:0007669"/>
    <property type="project" value="UniProtKB-ARBA"/>
</dbReference>
<dbReference type="SUPFAM" id="SSF88713">
    <property type="entry name" value="Glycoside hydrolase/deacetylase"/>
    <property type="match status" value="1"/>
</dbReference>